<keyword evidence="3" id="KW-1185">Reference proteome</keyword>
<dbReference type="RefSeq" id="WP_133056542.1">
    <property type="nucleotide sequence ID" value="NZ_AP022560.1"/>
</dbReference>
<dbReference type="AlphaFoldDB" id="A0AAD1M6S2"/>
<evidence type="ECO:0000313" key="3">
    <source>
        <dbReference type="Proteomes" id="UP000466681"/>
    </source>
</evidence>
<reference evidence="2 3" key="1">
    <citation type="journal article" date="2019" name="Emerg. Microbes Infect.">
        <title>Comprehensive subspecies identification of 175 nontuberculous mycobacteria species based on 7547 genomic profiles.</title>
        <authorList>
            <person name="Matsumoto Y."/>
            <person name="Kinjo T."/>
            <person name="Motooka D."/>
            <person name="Nabeya D."/>
            <person name="Jung N."/>
            <person name="Uechi K."/>
            <person name="Horii T."/>
            <person name="Iida T."/>
            <person name="Fujita J."/>
            <person name="Nakamura S."/>
        </authorList>
    </citation>
    <scope>NUCLEOTIDE SEQUENCE [LARGE SCALE GENOMIC DNA]</scope>
    <source>
        <strain evidence="2 3">JCM 6375</strain>
    </source>
</reference>
<gene>
    <name evidence="2" type="ORF">MMOR_27060</name>
</gene>
<protein>
    <submittedName>
        <fullName evidence="2">Uncharacterized protein</fullName>
    </submittedName>
</protein>
<dbReference type="EMBL" id="AP022560">
    <property type="protein sequence ID" value="BBX01770.1"/>
    <property type="molecule type" value="Genomic_DNA"/>
</dbReference>
<keyword evidence="1" id="KW-1133">Transmembrane helix</keyword>
<evidence type="ECO:0000313" key="2">
    <source>
        <dbReference type="EMBL" id="BBX01770.1"/>
    </source>
</evidence>
<sequence length="65" mass="6796">MSEYVELTSPEGGVVPWLQPVGSWPWVVLLLGVVIIALGGLVFSHEADGDPAGTLQPSVTQQAVP</sequence>
<dbReference type="KEGG" id="mmor:MMOR_27060"/>
<evidence type="ECO:0000256" key="1">
    <source>
        <dbReference type="SAM" id="Phobius"/>
    </source>
</evidence>
<proteinExistence type="predicted"/>
<keyword evidence="1" id="KW-0812">Transmembrane</keyword>
<keyword evidence="1" id="KW-0472">Membrane</keyword>
<dbReference type="Proteomes" id="UP000466681">
    <property type="component" value="Chromosome"/>
</dbReference>
<organism evidence="2 3">
    <name type="scientific">Mycolicibacterium moriokaense</name>
    <dbReference type="NCBI Taxonomy" id="39691"/>
    <lineage>
        <taxon>Bacteria</taxon>
        <taxon>Bacillati</taxon>
        <taxon>Actinomycetota</taxon>
        <taxon>Actinomycetes</taxon>
        <taxon>Mycobacteriales</taxon>
        <taxon>Mycobacteriaceae</taxon>
        <taxon>Mycolicibacterium</taxon>
    </lineage>
</organism>
<feature type="transmembrane region" description="Helical" evidence="1">
    <location>
        <begin position="24"/>
        <end position="43"/>
    </location>
</feature>
<accession>A0AAD1M6S2</accession>
<name>A0AAD1M6S2_9MYCO</name>